<evidence type="ECO:0008006" key="3">
    <source>
        <dbReference type="Google" id="ProtNLM"/>
    </source>
</evidence>
<dbReference type="Proteomes" id="UP000178849">
    <property type="component" value="Unassembled WGS sequence"/>
</dbReference>
<organism evidence="1 2">
    <name type="scientific">Candidatus Komeilibacteria bacterium RIFCSPLOWO2_01_FULL_45_10</name>
    <dbReference type="NCBI Taxonomy" id="1798550"/>
    <lineage>
        <taxon>Bacteria</taxon>
        <taxon>Candidatus Komeiliibacteriota</taxon>
    </lineage>
</organism>
<protein>
    <recommendedName>
        <fullName evidence="3">PPM-type phosphatase domain-containing protein</fullName>
    </recommendedName>
</protein>
<name>A0A1G2BMC8_9BACT</name>
<comment type="caution">
    <text evidence="1">The sequence shown here is derived from an EMBL/GenBank/DDBJ whole genome shotgun (WGS) entry which is preliminary data.</text>
</comment>
<dbReference type="STRING" id="1798550.A2927_00015"/>
<proteinExistence type="predicted"/>
<accession>A0A1G2BMC8</accession>
<reference evidence="1 2" key="1">
    <citation type="journal article" date="2016" name="Nat. Commun.">
        <title>Thousands of microbial genomes shed light on interconnected biogeochemical processes in an aquifer system.</title>
        <authorList>
            <person name="Anantharaman K."/>
            <person name="Brown C.T."/>
            <person name="Hug L.A."/>
            <person name="Sharon I."/>
            <person name="Castelle C.J."/>
            <person name="Probst A.J."/>
            <person name="Thomas B.C."/>
            <person name="Singh A."/>
            <person name="Wilkins M.J."/>
            <person name="Karaoz U."/>
            <person name="Brodie E.L."/>
            <person name="Williams K.H."/>
            <person name="Hubbard S.S."/>
            <person name="Banfield J.F."/>
        </authorList>
    </citation>
    <scope>NUCLEOTIDE SEQUENCE [LARGE SCALE GENOMIC DNA]</scope>
</reference>
<evidence type="ECO:0000313" key="2">
    <source>
        <dbReference type="Proteomes" id="UP000178849"/>
    </source>
</evidence>
<sequence>MYKLAQLAIHDPSKSLKTGEILIQPAQEGGSGDLLILIEIDFNAPAAHQFIQHFLEIAYGAYEKFKIHEPEKILENILESLNVQLPELAPKNLNFFEKLHCFIGILAGNAVYFSTFGKIKTYLIKPALLKDINGQARENDQKNIFDHLLSGRLALSDRLLITAESLTDYLSLEKIKKILGTLPPAGAIAHLTNILEAAAPQVSFFSIIIQMLSSAEPAERESLNRPVKASGSKSSLDQLLITQKETAKILTPPNIIEILKERLKNKLASPQKTRTTVPRTADKRRYRPADFPLIIIKKILSVLKTLWQLLSEKQRQNQLARTLADKITLVIKKFNNLSQLNKILAILLLALALLFFQNLTWQGQKLKNLQAEENYQNILTQIGEKQIAIETALIYNDLVRSQQLLKETQTLAGGLNQDSKEKIKKYQEVREQLQRLYEKVWKVVNVASPVSLINFREINLTAEVSGLGAKDDFLYGFTDGSQIFAVNTQTNATLALENFNFKAKNSGYFPKIKNLVILTTDNHFYTIKENEIQKLEAVLPADLKEISALTFYLDKMYLLDGQNKQIYRLTYFENDFRNPQKWLKEDLPLDQTLSLAADGYLYTLQSDNTVIKMGAGKKQDSIKITAEPALGQAAKIFTDEETANFYILDPQNKRFLVAAKEGNLINQYYSDQFNNLKDFIVREKEKKVYLLNGAQIFVVAIK</sequence>
<evidence type="ECO:0000313" key="1">
    <source>
        <dbReference type="EMBL" id="OGY89397.1"/>
    </source>
</evidence>
<dbReference type="EMBL" id="MHKL01000019">
    <property type="protein sequence ID" value="OGY89397.1"/>
    <property type="molecule type" value="Genomic_DNA"/>
</dbReference>
<dbReference type="AlphaFoldDB" id="A0A1G2BMC8"/>
<gene>
    <name evidence="1" type="ORF">A2927_00015</name>
</gene>